<gene>
    <name evidence="1" type="ORF">MM415A08638_0005</name>
    <name evidence="2" type="ORF">MM415B04365_0007</name>
</gene>
<name>A0A6M3LD04_9ZZZZ</name>
<dbReference type="AlphaFoldDB" id="A0A6M3LD04"/>
<accession>A0A6M3LD04</accession>
<dbReference type="EMBL" id="MT143122">
    <property type="protein sequence ID" value="QJA93097.1"/>
    <property type="molecule type" value="Genomic_DNA"/>
</dbReference>
<organism evidence="2">
    <name type="scientific">viral metagenome</name>
    <dbReference type="NCBI Taxonomy" id="1070528"/>
    <lineage>
        <taxon>unclassified sequences</taxon>
        <taxon>metagenomes</taxon>
        <taxon>organismal metagenomes</taxon>
    </lineage>
</organism>
<dbReference type="EMBL" id="MT141585">
    <property type="protein sequence ID" value="QJA68090.1"/>
    <property type="molecule type" value="Genomic_DNA"/>
</dbReference>
<proteinExistence type="predicted"/>
<evidence type="ECO:0000313" key="2">
    <source>
        <dbReference type="EMBL" id="QJA93097.1"/>
    </source>
</evidence>
<evidence type="ECO:0000313" key="1">
    <source>
        <dbReference type="EMBL" id="QJA68090.1"/>
    </source>
</evidence>
<sequence length="96" mass="10958">MLIEGFTKGEEWKAKRRGIITPATSRLDFRWCVKCNKRTIVLVDKESNAHLIAAAPRMYRLLKEIRNADLEMSQAIEALIEIVLSQAEGREENNGT</sequence>
<protein>
    <submittedName>
        <fullName evidence="2">Uncharacterized protein</fullName>
    </submittedName>
</protein>
<reference evidence="2" key="1">
    <citation type="submission" date="2020-03" db="EMBL/GenBank/DDBJ databases">
        <title>The deep terrestrial virosphere.</title>
        <authorList>
            <person name="Holmfeldt K."/>
            <person name="Nilsson E."/>
            <person name="Simone D."/>
            <person name="Lopez-Fernandez M."/>
            <person name="Wu X."/>
            <person name="de Brujin I."/>
            <person name="Lundin D."/>
            <person name="Andersson A."/>
            <person name="Bertilsson S."/>
            <person name="Dopson M."/>
        </authorList>
    </citation>
    <scope>NUCLEOTIDE SEQUENCE</scope>
    <source>
        <strain evidence="1">MM415A08638</strain>
        <strain evidence="2">MM415B04365</strain>
    </source>
</reference>